<keyword evidence="1" id="KW-0472">Membrane</keyword>
<keyword evidence="1" id="KW-1133">Transmembrane helix</keyword>
<name>A0A5K7ZIK2_9BACT</name>
<accession>A0A5K7ZIK2</accession>
<reference evidence="2 3" key="1">
    <citation type="submission" date="2019-11" db="EMBL/GenBank/DDBJ databases">
        <title>Comparative genomics of hydrocarbon-degrading Desulfosarcina strains.</title>
        <authorList>
            <person name="Watanabe M."/>
            <person name="Kojima H."/>
            <person name="Fukui M."/>
        </authorList>
    </citation>
    <scope>NUCLEOTIDE SEQUENCE [LARGE SCALE GENOMIC DNA]</scope>
    <source>
        <strain evidence="2 3">28bB2T</strain>
    </source>
</reference>
<evidence type="ECO:0000313" key="3">
    <source>
        <dbReference type="Proteomes" id="UP000425960"/>
    </source>
</evidence>
<evidence type="ECO:0000313" key="2">
    <source>
        <dbReference type="EMBL" id="BBO81952.1"/>
    </source>
</evidence>
<dbReference type="EMBL" id="AP021876">
    <property type="protein sequence ID" value="BBO81952.1"/>
    <property type="molecule type" value="Genomic_DNA"/>
</dbReference>
<dbReference type="KEGG" id="dov:DSCO28_25180"/>
<keyword evidence="1" id="KW-0812">Transmembrane</keyword>
<evidence type="ECO:0000256" key="1">
    <source>
        <dbReference type="SAM" id="Phobius"/>
    </source>
</evidence>
<gene>
    <name evidence="2" type="ORF">DSCO28_25180</name>
</gene>
<dbReference type="Proteomes" id="UP000425960">
    <property type="component" value="Chromosome"/>
</dbReference>
<dbReference type="AlphaFoldDB" id="A0A5K7ZIK2"/>
<organism evidence="2 3">
    <name type="scientific">Desulfosarcina ovata subsp. sediminis</name>
    <dbReference type="NCBI Taxonomy" id="885957"/>
    <lineage>
        <taxon>Bacteria</taxon>
        <taxon>Pseudomonadati</taxon>
        <taxon>Thermodesulfobacteriota</taxon>
        <taxon>Desulfobacteria</taxon>
        <taxon>Desulfobacterales</taxon>
        <taxon>Desulfosarcinaceae</taxon>
        <taxon>Desulfosarcina</taxon>
    </lineage>
</organism>
<feature type="transmembrane region" description="Helical" evidence="1">
    <location>
        <begin position="22"/>
        <end position="45"/>
    </location>
</feature>
<sequence>MCVPVSVATAGKVSGCQGLCSLWPQISALVVLGAGLVWNFTWGFGSRESKEPPMKIKEQPMES</sequence>
<proteinExistence type="predicted"/>
<protein>
    <submittedName>
        <fullName evidence="2">Uncharacterized protein</fullName>
    </submittedName>
</protein>